<dbReference type="RefSeq" id="WP_141710968.1">
    <property type="nucleotide sequence ID" value="NZ_JAYMRV010000019.1"/>
</dbReference>
<evidence type="ECO:0000256" key="2">
    <source>
        <dbReference type="SAM" id="Phobius"/>
    </source>
</evidence>
<evidence type="ECO:0000313" key="3">
    <source>
        <dbReference type="EMBL" id="MEM5426614.1"/>
    </source>
</evidence>
<keyword evidence="2" id="KW-0472">Membrane</keyword>
<feature type="transmembrane region" description="Helical" evidence="2">
    <location>
        <begin position="42"/>
        <end position="64"/>
    </location>
</feature>
<proteinExistence type="predicted"/>
<dbReference type="Gene3D" id="1.20.1640.10">
    <property type="entry name" value="Multidrug efflux transporter AcrB transmembrane domain"/>
    <property type="match status" value="1"/>
</dbReference>
<keyword evidence="4" id="KW-1185">Reference proteome</keyword>
<feature type="transmembrane region" description="Helical" evidence="2">
    <location>
        <begin position="71"/>
        <end position="92"/>
    </location>
</feature>
<dbReference type="Gene3D" id="3.30.70.1440">
    <property type="entry name" value="Multidrug efflux transporter AcrB pore domain"/>
    <property type="match status" value="1"/>
</dbReference>
<reference evidence="3 4" key="1">
    <citation type="submission" date="2024-01" db="EMBL/GenBank/DDBJ databases">
        <title>The diversity of rhizobia nodulating Mimosa spp. in eleven states of Brazil covering several biomes is determined by host plant, location, and edaphic factors.</title>
        <authorList>
            <person name="Rouws L."/>
            <person name="Barauna A."/>
            <person name="Beukes C."/>
            <person name="De Faria S.M."/>
            <person name="Gross E."/>
            <person name="Dos Reis Junior F.B."/>
            <person name="Simon M."/>
            <person name="Maluk M."/>
            <person name="Odee D.W."/>
            <person name="Kenicer G."/>
            <person name="Young J.P.W."/>
            <person name="Reis V.M."/>
            <person name="Zilli J."/>
            <person name="James E.K."/>
        </authorList>
    </citation>
    <scope>NUCLEOTIDE SEQUENCE [LARGE SCALE GENOMIC DNA]</scope>
    <source>
        <strain evidence="3 4">JPY167</strain>
    </source>
</reference>
<protein>
    <submittedName>
        <fullName evidence="3">Efflux RND transporter permease subunit</fullName>
    </submittedName>
</protein>
<comment type="caution">
    <text evidence="3">The sequence shown here is derived from an EMBL/GenBank/DDBJ whole genome shotgun (WGS) entry which is preliminary data.</text>
</comment>
<dbReference type="Proteomes" id="UP001489897">
    <property type="component" value="Unassembled WGS sequence"/>
</dbReference>
<organism evidence="3 4">
    <name type="scientific">Paraburkholderia ferrariae</name>
    <dbReference type="NCBI Taxonomy" id="386056"/>
    <lineage>
        <taxon>Bacteria</taxon>
        <taxon>Pseudomonadati</taxon>
        <taxon>Pseudomonadota</taxon>
        <taxon>Betaproteobacteria</taxon>
        <taxon>Burkholderiales</taxon>
        <taxon>Burkholderiaceae</taxon>
        <taxon>Paraburkholderia</taxon>
    </lineage>
</organism>
<feature type="region of interest" description="Disordered" evidence="1">
    <location>
        <begin position="93"/>
        <end position="131"/>
    </location>
</feature>
<accession>A0ABU9S2R1</accession>
<evidence type="ECO:0000313" key="4">
    <source>
        <dbReference type="Proteomes" id="UP001489897"/>
    </source>
</evidence>
<dbReference type="SUPFAM" id="SSF82866">
    <property type="entry name" value="Multidrug efflux transporter AcrB transmembrane domain"/>
    <property type="match status" value="1"/>
</dbReference>
<gene>
    <name evidence="3" type="ORF">VSR73_37335</name>
</gene>
<name>A0ABU9S2R1_9BURK</name>
<dbReference type="EMBL" id="JAYMRV010000019">
    <property type="protein sequence ID" value="MEM5426614.1"/>
    <property type="molecule type" value="Genomic_DNA"/>
</dbReference>
<feature type="compositionally biased region" description="Basic and acidic residues" evidence="1">
    <location>
        <begin position="94"/>
        <end position="113"/>
    </location>
</feature>
<keyword evidence="2" id="KW-0812">Transmembrane</keyword>
<keyword evidence="2" id="KW-1133">Transmembrane helix</keyword>
<evidence type="ECO:0000256" key="1">
    <source>
        <dbReference type="SAM" id="MobiDB-lite"/>
    </source>
</evidence>
<sequence length="131" mass="14287">MSDEVVATVAPKIDAFKAKLPGGYRVETSGLFEESAISRTSVFAVVPVMIVLMFTSMMVLLVCFRRLAMEVAVMPLGLIGVVLSAAGVQPAARYRRDSGHSGVDRHEGADRRMPMPASPHRSRGSPWCWPR</sequence>